<name>A0A516NJ14_9NOCA</name>
<gene>
    <name evidence="2" type="ORF">FOH10_09095</name>
</gene>
<sequence length="419" mass="47367">MKGPDGLWRLTEVRHRSYSGVYVRTSGVGATKDECLADWDAKFQRNRYKGSVRRQRRGSVEVRFKPTDKMSAVFAHYIDLQKQRLRRGEIKQRTLYLYQMAIYPSNDWRAKQDAVKLETELGSFSIAEIGRPSELAAYIEDIALVAPGMAYRHHNILTACFRFLTLQGLFDDSPMRLVPRPGSGAGGQRALSAGERAVFVKLLADRSRWPRHHRYLLPFGLTVFGTGVRPGEALALRWIDVPELDADTVPRVTAHICGTVVKHVGEKPFRQSTRKSGNPYYVVLPHWLTTVLRAWKRRCAPIDETELMFTLKGRPVDWDNAGYALDCVTAGSELEWMTWGNLRDTVATEVTGKTGDHRRASAQLGHTEGSTMAIRHYIDPQGYKREAVDNTEVLDGLFPENDGNLTILTWFSASMNPLS</sequence>
<dbReference type="InterPro" id="IPR011010">
    <property type="entry name" value="DNA_brk_join_enz"/>
</dbReference>
<reference evidence="2 3" key="1">
    <citation type="submission" date="2019-07" db="EMBL/GenBank/DDBJ databases">
        <title>Complete Genome Sequence and Methylome Analysis of Nocardia otitidis-caviarum NEB252.</title>
        <authorList>
            <person name="Fomenkov A."/>
            <person name="Anton B.P."/>
            <person name="Vincze T."/>
            <person name="Roberts R.J."/>
        </authorList>
    </citation>
    <scope>NUCLEOTIDE SEQUENCE [LARGE SCALE GENOMIC DNA]</scope>
    <source>
        <strain evidence="2 3">NEB252</strain>
    </source>
</reference>
<dbReference type="GO" id="GO:0015074">
    <property type="term" value="P:DNA integration"/>
    <property type="evidence" value="ECO:0007669"/>
    <property type="project" value="InterPro"/>
</dbReference>
<evidence type="ECO:0000256" key="1">
    <source>
        <dbReference type="ARBA" id="ARBA00023172"/>
    </source>
</evidence>
<dbReference type="GO" id="GO:0003677">
    <property type="term" value="F:DNA binding"/>
    <property type="evidence" value="ECO:0007669"/>
    <property type="project" value="InterPro"/>
</dbReference>
<dbReference type="Proteomes" id="UP000317039">
    <property type="component" value="Chromosome"/>
</dbReference>
<dbReference type="RefSeq" id="WP_143980375.1">
    <property type="nucleotide sequence ID" value="NZ_CP041695.1"/>
</dbReference>
<organism evidence="2 3">
    <name type="scientific">Nocardia otitidiscaviarum</name>
    <dbReference type="NCBI Taxonomy" id="1823"/>
    <lineage>
        <taxon>Bacteria</taxon>
        <taxon>Bacillati</taxon>
        <taxon>Actinomycetota</taxon>
        <taxon>Actinomycetes</taxon>
        <taxon>Mycobacteriales</taxon>
        <taxon>Nocardiaceae</taxon>
        <taxon>Nocardia</taxon>
    </lineage>
</organism>
<dbReference type="InterPro" id="IPR013762">
    <property type="entry name" value="Integrase-like_cat_sf"/>
</dbReference>
<dbReference type="GeneID" id="80332551"/>
<dbReference type="KEGG" id="nod:FOH10_09095"/>
<dbReference type="Gene3D" id="1.10.443.10">
    <property type="entry name" value="Intergrase catalytic core"/>
    <property type="match status" value="1"/>
</dbReference>
<dbReference type="GO" id="GO:0006310">
    <property type="term" value="P:DNA recombination"/>
    <property type="evidence" value="ECO:0007669"/>
    <property type="project" value="UniProtKB-KW"/>
</dbReference>
<dbReference type="SUPFAM" id="SSF56349">
    <property type="entry name" value="DNA breaking-rejoining enzymes"/>
    <property type="match status" value="1"/>
</dbReference>
<protein>
    <submittedName>
        <fullName evidence="2">Uncharacterized protein</fullName>
    </submittedName>
</protein>
<evidence type="ECO:0000313" key="3">
    <source>
        <dbReference type="Proteomes" id="UP000317039"/>
    </source>
</evidence>
<dbReference type="EMBL" id="CP041695">
    <property type="protein sequence ID" value="QDP78869.1"/>
    <property type="molecule type" value="Genomic_DNA"/>
</dbReference>
<accession>A0A516NJ14</accession>
<proteinExistence type="predicted"/>
<dbReference type="AlphaFoldDB" id="A0A516NJ14"/>
<keyword evidence="1" id="KW-0233">DNA recombination</keyword>
<evidence type="ECO:0000313" key="2">
    <source>
        <dbReference type="EMBL" id="QDP78869.1"/>
    </source>
</evidence>